<organism evidence="1">
    <name type="scientific">Eucalyptus grandis</name>
    <name type="common">Flooded gum</name>
    <dbReference type="NCBI Taxonomy" id="71139"/>
    <lineage>
        <taxon>Eukaryota</taxon>
        <taxon>Viridiplantae</taxon>
        <taxon>Streptophyta</taxon>
        <taxon>Embryophyta</taxon>
        <taxon>Tracheophyta</taxon>
        <taxon>Spermatophyta</taxon>
        <taxon>Magnoliopsida</taxon>
        <taxon>eudicotyledons</taxon>
        <taxon>Gunneridae</taxon>
        <taxon>Pentapetalae</taxon>
        <taxon>rosids</taxon>
        <taxon>malvids</taxon>
        <taxon>Myrtales</taxon>
        <taxon>Myrtaceae</taxon>
        <taxon>Myrtoideae</taxon>
        <taxon>Eucalypteae</taxon>
        <taxon>Eucalyptus</taxon>
    </lineage>
</organism>
<evidence type="ECO:0000313" key="1">
    <source>
        <dbReference type="EMBL" id="KCW56771.1"/>
    </source>
</evidence>
<gene>
    <name evidence="1" type="ORF">EUGRSUZ_I02447</name>
</gene>
<dbReference type="InParanoid" id="A0A059ASV1"/>
<name>A0A059ASV1_EUCGR</name>
<dbReference type="EMBL" id="KK198761">
    <property type="protein sequence ID" value="KCW56771.1"/>
    <property type="molecule type" value="Genomic_DNA"/>
</dbReference>
<sequence length="75" mass="8167">MQMSGLPFFICSSVNYFIFRMLDGPSLKMSRQTGVCIEDVRSLSLSPCTLSLQVHQGIREISSGLNSPEAVTSPA</sequence>
<dbReference type="AlphaFoldDB" id="A0A059ASV1"/>
<accession>A0A059ASV1</accession>
<proteinExistence type="predicted"/>
<reference evidence="1" key="1">
    <citation type="submission" date="2013-07" db="EMBL/GenBank/DDBJ databases">
        <title>The genome of Eucalyptus grandis.</title>
        <authorList>
            <person name="Schmutz J."/>
            <person name="Hayes R."/>
            <person name="Myburg A."/>
            <person name="Tuskan G."/>
            <person name="Grattapaglia D."/>
            <person name="Rokhsar D.S."/>
        </authorList>
    </citation>
    <scope>NUCLEOTIDE SEQUENCE</scope>
    <source>
        <tissue evidence="1">Leaf extractions</tissue>
    </source>
</reference>
<dbReference type="Gramene" id="KCW56771">
    <property type="protein sequence ID" value="KCW56771"/>
    <property type="gene ID" value="EUGRSUZ_I02447"/>
</dbReference>
<protein>
    <submittedName>
        <fullName evidence="1">Uncharacterized protein</fullName>
    </submittedName>
</protein>